<accession>A0A6H5GGC5</accession>
<keyword evidence="2" id="KW-1185">Reference proteome</keyword>
<name>A0A6H5GGC5_9HEMI</name>
<gene>
    <name evidence="1" type="ORF">NTEN_LOCUS7502</name>
</gene>
<sequence length="76" mass="8962">MYNDLLVYKVTNSKWTFFKIPASPPPRTSHQAVAVPSNKGELWIFGGEFSTKSESQFYHYKDLWVLHLDSLQWERI</sequence>
<protein>
    <submittedName>
        <fullName evidence="1">Uncharacterized protein</fullName>
    </submittedName>
</protein>
<proteinExistence type="predicted"/>
<dbReference type="Gene3D" id="2.120.10.80">
    <property type="entry name" value="Kelch-type beta propeller"/>
    <property type="match status" value="1"/>
</dbReference>
<reference evidence="1 2" key="1">
    <citation type="submission" date="2020-02" db="EMBL/GenBank/DDBJ databases">
        <authorList>
            <person name="Ferguson B K."/>
        </authorList>
    </citation>
    <scope>NUCLEOTIDE SEQUENCE [LARGE SCALE GENOMIC DNA]</scope>
</reference>
<organism evidence="1 2">
    <name type="scientific">Nesidiocoris tenuis</name>
    <dbReference type="NCBI Taxonomy" id="355587"/>
    <lineage>
        <taxon>Eukaryota</taxon>
        <taxon>Metazoa</taxon>
        <taxon>Ecdysozoa</taxon>
        <taxon>Arthropoda</taxon>
        <taxon>Hexapoda</taxon>
        <taxon>Insecta</taxon>
        <taxon>Pterygota</taxon>
        <taxon>Neoptera</taxon>
        <taxon>Paraneoptera</taxon>
        <taxon>Hemiptera</taxon>
        <taxon>Heteroptera</taxon>
        <taxon>Panheteroptera</taxon>
        <taxon>Cimicomorpha</taxon>
        <taxon>Miridae</taxon>
        <taxon>Dicyphina</taxon>
        <taxon>Nesidiocoris</taxon>
    </lineage>
</organism>
<dbReference type="InterPro" id="IPR052588">
    <property type="entry name" value="Kelch_domain_protein"/>
</dbReference>
<evidence type="ECO:0000313" key="2">
    <source>
        <dbReference type="Proteomes" id="UP000479000"/>
    </source>
</evidence>
<dbReference type="PANTHER" id="PTHR46063">
    <property type="entry name" value="KELCH DOMAIN-CONTAINING PROTEIN"/>
    <property type="match status" value="1"/>
</dbReference>
<dbReference type="AlphaFoldDB" id="A0A6H5GGC5"/>
<dbReference type="PANTHER" id="PTHR46063:SF1">
    <property type="entry name" value="KELCH DOMAIN-CONTAINING PROTEIN 4"/>
    <property type="match status" value="1"/>
</dbReference>
<dbReference type="OrthoDB" id="4447at2759"/>
<dbReference type="InterPro" id="IPR015915">
    <property type="entry name" value="Kelch-typ_b-propeller"/>
</dbReference>
<dbReference type="EMBL" id="CADCXU010011319">
    <property type="protein sequence ID" value="CAB0001715.1"/>
    <property type="molecule type" value="Genomic_DNA"/>
</dbReference>
<feature type="non-terminal residue" evidence="1">
    <location>
        <position position="76"/>
    </location>
</feature>
<dbReference type="Proteomes" id="UP000479000">
    <property type="component" value="Unassembled WGS sequence"/>
</dbReference>
<dbReference type="SUPFAM" id="SSF117281">
    <property type="entry name" value="Kelch motif"/>
    <property type="match status" value="1"/>
</dbReference>
<evidence type="ECO:0000313" key="1">
    <source>
        <dbReference type="EMBL" id="CAB0001715.1"/>
    </source>
</evidence>